<comment type="caution">
    <text evidence="1">The sequence shown here is derived from an EMBL/GenBank/DDBJ whole genome shotgun (WGS) entry which is preliminary data.</text>
</comment>
<gene>
    <name evidence="1" type="ORF">JJE72_16610</name>
</gene>
<evidence type="ECO:0000313" key="1">
    <source>
        <dbReference type="EMBL" id="MBL0707117.1"/>
    </source>
</evidence>
<dbReference type="Proteomes" id="UP000639051">
    <property type="component" value="Unassembled WGS sequence"/>
</dbReference>
<sequence length="128" mass="13650">MDEADRIWNRSLAHGLTHERAGDIALAAALGFHSSVMSGGVLDAVEGQSAESLVAAESAFAWLGFEPVARIIADLRSEIDAGALDDERAEQLELSADARYNAIIPSDAALESAFRVRFAEMPEAFSTT</sequence>
<keyword evidence="2" id="KW-1185">Reference proteome</keyword>
<accession>A0ABS1K6Z0</accession>
<organism evidence="1 2">
    <name type="scientific">Sinomonas cellulolyticus</name>
    <dbReference type="NCBI Taxonomy" id="2801916"/>
    <lineage>
        <taxon>Bacteria</taxon>
        <taxon>Bacillati</taxon>
        <taxon>Actinomycetota</taxon>
        <taxon>Actinomycetes</taxon>
        <taxon>Micrococcales</taxon>
        <taxon>Micrococcaceae</taxon>
        <taxon>Sinomonas</taxon>
    </lineage>
</organism>
<evidence type="ECO:0000313" key="2">
    <source>
        <dbReference type="Proteomes" id="UP000639051"/>
    </source>
</evidence>
<protein>
    <recommendedName>
        <fullName evidence="3">DUF4375 domain-containing protein</fullName>
    </recommendedName>
</protein>
<name>A0ABS1K6Z0_9MICC</name>
<proteinExistence type="predicted"/>
<reference evidence="1 2" key="1">
    <citation type="submission" date="2021-01" db="EMBL/GenBank/DDBJ databases">
        <title>Genome public.</title>
        <authorList>
            <person name="Liu C."/>
            <person name="Sun Q."/>
        </authorList>
    </citation>
    <scope>NUCLEOTIDE SEQUENCE [LARGE SCALE GENOMIC DNA]</scope>
    <source>
        <strain evidence="1 2">JC656</strain>
    </source>
</reference>
<evidence type="ECO:0008006" key="3">
    <source>
        <dbReference type="Google" id="ProtNLM"/>
    </source>
</evidence>
<dbReference type="RefSeq" id="WP_189694419.1">
    <property type="nucleotide sequence ID" value="NZ_BNCM01000010.1"/>
</dbReference>
<dbReference type="EMBL" id="JAERRC010000044">
    <property type="protein sequence ID" value="MBL0707117.1"/>
    <property type="molecule type" value="Genomic_DNA"/>
</dbReference>